<accession>A0A8J1TNT7</accession>
<comment type="similarity">
    <text evidence="2">Belongs to the ADIPOR family.</text>
</comment>
<keyword evidence="4" id="KW-1133">Transmembrane helix</keyword>
<dbReference type="EMBL" id="CAIIXF020000001">
    <property type="protein sequence ID" value="CAH1775362.1"/>
    <property type="molecule type" value="Genomic_DNA"/>
</dbReference>
<dbReference type="PANTHER" id="PTHR20855">
    <property type="entry name" value="ADIPOR/PROGESTIN RECEPTOR-RELATED"/>
    <property type="match status" value="1"/>
</dbReference>
<protein>
    <submittedName>
        <fullName evidence="6">Uncharacterized protein</fullName>
    </submittedName>
</protein>
<evidence type="ECO:0000256" key="4">
    <source>
        <dbReference type="ARBA" id="ARBA00022989"/>
    </source>
</evidence>
<keyword evidence="3" id="KW-0812">Transmembrane</keyword>
<evidence type="ECO:0000313" key="6">
    <source>
        <dbReference type="EMBL" id="CAH1775362.1"/>
    </source>
</evidence>
<dbReference type="GO" id="GO:0038023">
    <property type="term" value="F:signaling receptor activity"/>
    <property type="evidence" value="ECO:0007669"/>
    <property type="project" value="TreeGrafter"/>
</dbReference>
<keyword evidence="5" id="KW-0472">Membrane</keyword>
<dbReference type="OrthoDB" id="6507515at2759"/>
<comment type="subcellular location">
    <subcellularLocation>
        <location evidence="1">Membrane</location>
        <topology evidence="1">Multi-pass membrane protein</topology>
    </subcellularLocation>
</comment>
<comment type="caution">
    <text evidence="6">The sequence shown here is derived from an EMBL/GenBank/DDBJ whole genome shotgun (WGS) entry which is preliminary data.</text>
</comment>
<evidence type="ECO:0000256" key="2">
    <source>
        <dbReference type="ARBA" id="ARBA00007018"/>
    </source>
</evidence>
<gene>
    <name evidence="6" type="ORF">OFUS_LOCUS2675</name>
</gene>
<dbReference type="AlphaFoldDB" id="A0A8J1TNT7"/>
<evidence type="ECO:0000313" key="7">
    <source>
        <dbReference type="Proteomes" id="UP000749559"/>
    </source>
</evidence>
<dbReference type="Proteomes" id="UP000749559">
    <property type="component" value="Unassembled WGS sequence"/>
</dbReference>
<name>A0A8J1TNT7_OWEFU</name>
<proteinExistence type="inferred from homology"/>
<dbReference type="InterPro" id="IPR004254">
    <property type="entry name" value="AdipoR/HlyIII-related"/>
</dbReference>
<sequence length="364" mass="41759">MSPMRYSQSEPVIQNGHAATNGIKGKPGLRRNSSIIPLVPTTHKEDVPLVFREPHINGGFRQVDQPWHYYFLSIFQVHNEVMNVWTHLIAAIVMISKIWKYSHEVDFVNDAYTWPFLAGLICGSLLYVCSSGAHCFQSKSELVHYVAFMVDYAGIGLYGLGSVIVHYQYCSEDSLYELLKNVYLPVGCLLGFCICLCCTISKIYYTRPYPFTRKMWQMTPVGCIYIWLNMPIVHKVYNCYMYEHGCGESFTYHIHQILWFLASAIFFASSYPQKFNPGMCDFIGHSHQLFHICIMICTSIQMDGVFLDMQQDREHLIKRGIPTFMDAFGPVILVVGLEILNIAIFQKIAKDKIAKESKSNVKFE</sequence>
<evidence type="ECO:0000256" key="1">
    <source>
        <dbReference type="ARBA" id="ARBA00004141"/>
    </source>
</evidence>
<reference evidence="6" key="1">
    <citation type="submission" date="2022-03" db="EMBL/GenBank/DDBJ databases">
        <authorList>
            <person name="Martin C."/>
        </authorList>
    </citation>
    <scope>NUCLEOTIDE SEQUENCE</scope>
</reference>
<dbReference type="GO" id="GO:0016020">
    <property type="term" value="C:membrane"/>
    <property type="evidence" value="ECO:0007669"/>
    <property type="project" value="UniProtKB-SubCell"/>
</dbReference>
<evidence type="ECO:0000256" key="3">
    <source>
        <dbReference type="ARBA" id="ARBA00022692"/>
    </source>
</evidence>
<evidence type="ECO:0000256" key="5">
    <source>
        <dbReference type="ARBA" id="ARBA00023136"/>
    </source>
</evidence>
<organism evidence="6 7">
    <name type="scientific">Owenia fusiformis</name>
    <name type="common">Polychaete worm</name>
    <dbReference type="NCBI Taxonomy" id="6347"/>
    <lineage>
        <taxon>Eukaryota</taxon>
        <taxon>Metazoa</taxon>
        <taxon>Spiralia</taxon>
        <taxon>Lophotrochozoa</taxon>
        <taxon>Annelida</taxon>
        <taxon>Polychaeta</taxon>
        <taxon>Sedentaria</taxon>
        <taxon>Canalipalpata</taxon>
        <taxon>Sabellida</taxon>
        <taxon>Oweniida</taxon>
        <taxon>Oweniidae</taxon>
        <taxon>Owenia</taxon>
    </lineage>
</organism>
<keyword evidence="7" id="KW-1185">Reference proteome</keyword>
<dbReference type="PANTHER" id="PTHR20855:SF92">
    <property type="entry name" value="PROGESTIN AND ADIPOQ RECEPTOR FAMILY MEMBER 3-LIKE"/>
    <property type="match status" value="1"/>
</dbReference>
<dbReference type="Pfam" id="PF03006">
    <property type="entry name" value="HlyIII"/>
    <property type="match status" value="1"/>
</dbReference>